<accession>A0A162PMQ1</accession>
<dbReference type="InParanoid" id="A0A162PMQ1"/>
<dbReference type="PANTHER" id="PTHR46579:SF2">
    <property type="entry name" value="C2H2-TYPE DOMAIN-CONTAINING PROTEIN"/>
    <property type="match status" value="1"/>
</dbReference>
<name>A0A162PMQ1_PHYB8</name>
<keyword evidence="2" id="KW-1185">Reference proteome</keyword>
<sequence>MCFFSYNTASVTEVMSNDNDMKIGFGDDVDIEYQVEAKDLPLLAIDSLFSSESEDDDVIGAVILDISDSESEDVRVYGESDIVPGCCNFETLSGRECRNTFFLCNIKILEYPNKDLHWNNPKDGNALLSVNHECSIMLAMNIHSFQPFDGVSCPCSAIYLCINNLPTPERYNKGEYCLRWSHSRTQGISILCYFLWCSYSCCLEKLFDPIYFHLVECTVIDPMHNLYIGTAKRVMAKWRSSGLITDAHLAATRVDAENVLLSEYYTSLGTRIGRGFPFMKANEWKECEVLYQAPFGSPKMHLHLRLRESVLSFGLVYRSWLFGLERCNGFSKDYMTNRRDGFETMYMKKCLEDTYQEDFIRQTLLVIQSGHSAIILELTTSTAAAILSHINAVLGSHEIKFVIVKVNEPLLPSALPLALKGEISMEESEYEHLSSIITSQIYRSKTRNQRGSFMQALFETSDGRSTKPYVDQIQYFFVNTAVNLFASYLSQHVFACVRWYKEIMLQPRAGEGVEVKEVGFKDAIMNSILPAFRICYPVVHYSGKVTAKFLGMHASFSSWMCVNKLFAQKKCSDLSFSR</sequence>
<evidence type="ECO:0000313" key="2">
    <source>
        <dbReference type="Proteomes" id="UP000077315"/>
    </source>
</evidence>
<organism evidence="1 2">
    <name type="scientific">Phycomyces blakesleeanus (strain ATCC 8743b / DSM 1359 / FGSC 10004 / NBRC 33097 / NRRL 1555)</name>
    <dbReference type="NCBI Taxonomy" id="763407"/>
    <lineage>
        <taxon>Eukaryota</taxon>
        <taxon>Fungi</taxon>
        <taxon>Fungi incertae sedis</taxon>
        <taxon>Mucoromycota</taxon>
        <taxon>Mucoromycotina</taxon>
        <taxon>Mucoromycetes</taxon>
        <taxon>Mucorales</taxon>
        <taxon>Phycomycetaceae</taxon>
        <taxon>Phycomyces</taxon>
    </lineage>
</organism>
<dbReference type="VEuPathDB" id="FungiDB:PHYBLDRAFT_70687"/>
<gene>
    <name evidence="1" type="ORF">PHYBLDRAFT_70687</name>
</gene>
<evidence type="ECO:0000313" key="1">
    <source>
        <dbReference type="EMBL" id="OAD70396.1"/>
    </source>
</evidence>
<dbReference type="Proteomes" id="UP000077315">
    <property type="component" value="Unassembled WGS sequence"/>
</dbReference>
<dbReference type="OrthoDB" id="3247418at2759"/>
<dbReference type="RefSeq" id="XP_018288436.1">
    <property type="nucleotide sequence ID" value="XM_018442317.1"/>
</dbReference>
<dbReference type="GeneID" id="29003223"/>
<dbReference type="EMBL" id="KV440988">
    <property type="protein sequence ID" value="OAD70396.1"/>
    <property type="molecule type" value="Genomic_DNA"/>
</dbReference>
<proteinExistence type="predicted"/>
<protein>
    <submittedName>
        <fullName evidence="1">Uncharacterized protein</fullName>
    </submittedName>
</protein>
<reference evidence="2" key="1">
    <citation type="submission" date="2015-06" db="EMBL/GenBank/DDBJ databases">
        <title>Expansion of signal transduction pathways in fungi by whole-genome duplication.</title>
        <authorList>
            <consortium name="DOE Joint Genome Institute"/>
            <person name="Corrochano L.M."/>
            <person name="Kuo A."/>
            <person name="Marcet-Houben M."/>
            <person name="Polaino S."/>
            <person name="Salamov A."/>
            <person name="Villalobos J.M."/>
            <person name="Alvarez M.I."/>
            <person name="Avalos J."/>
            <person name="Benito E.P."/>
            <person name="Benoit I."/>
            <person name="Burger G."/>
            <person name="Camino L.P."/>
            <person name="Canovas D."/>
            <person name="Cerda-Olmedo E."/>
            <person name="Cheng J.-F."/>
            <person name="Dominguez A."/>
            <person name="Elias M."/>
            <person name="Eslava A.P."/>
            <person name="Glaser F."/>
            <person name="Grimwood J."/>
            <person name="Gutierrez G."/>
            <person name="Heitman J."/>
            <person name="Henrissat B."/>
            <person name="Iturriaga E.A."/>
            <person name="Lang B.F."/>
            <person name="Lavin J.L."/>
            <person name="Lee S."/>
            <person name="Li W."/>
            <person name="Lindquist E."/>
            <person name="Lopez-Garcia S."/>
            <person name="Luque E.M."/>
            <person name="Marcos A.T."/>
            <person name="Martin J."/>
            <person name="McCluskey K."/>
            <person name="Medina H.R."/>
            <person name="Miralles-Duran A."/>
            <person name="Miyazaki A."/>
            <person name="Munoz-Torres E."/>
            <person name="Oguiza J.A."/>
            <person name="Ohm R."/>
            <person name="Olmedo M."/>
            <person name="Orejas M."/>
            <person name="Ortiz-Castellanos L."/>
            <person name="Pisabarro A.G."/>
            <person name="Rodriguez-Romero J."/>
            <person name="Ruiz-Herrera J."/>
            <person name="Ruiz-Vazquez R."/>
            <person name="Sanz C."/>
            <person name="Schackwitz W."/>
            <person name="Schmutz J."/>
            <person name="Shahriari M."/>
            <person name="Shelest E."/>
            <person name="Silva-Franco F."/>
            <person name="Soanes D."/>
            <person name="Syed K."/>
            <person name="Tagua V.G."/>
            <person name="Talbot N.J."/>
            <person name="Thon M."/>
            <person name="De vries R.P."/>
            <person name="Wiebenga A."/>
            <person name="Yadav J.S."/>
            <person name="Braun E.L."/>
            <person name="Baker S."/>
            <person name="Garre V."/>
            <person name="Horwitz B."/>
            <person name="Torres-Martinez S."/>
            <person name="Idnurm A."/>
            <person name="Herrera-Estrella A."/>
            <person name="Gabaldon T."/>
            <person name="Grigoriev I.V."/>
        </authorList>
    </citation>
    <scope>NUCLEOTIDE SEQUENCE [LARGE SCALE GENOMIC DNA]</scope>
    <source>
        <strain evidence="2">NRRL 1555(-)</strain>
    </source>
</reference>
<dbReference type="AlphaFoldDB" id="A0A162PMQ1"/>
<dbReference type="PANTHER" id="PTHR46579">
    <property type="entry name" value="F5/8 TYPE C DOMAIN-CONTAINING PROTEIN-RELATED"/>
    <property type="match status" value="1"/>
</dbReference>